<gene>
    <name evidence="2" type="ORF">K444DRAFT_278678</name>
</gene>
<dbReference type="InParanoid" id="A0A2J6SGV2"/>
<proteinExistence type="predicted"/>
<evidence type="ECO:0000313" key="2">
    <source>
        <dbReference type="EMBL" id="PMD49993.1"/>
    </source>
</evidence>
<dbReference type="RefSeq" id="XP_024726897.1">
    <property type="nucleotide sequence ID" value="XM_024871544.1"/>
</dbReference>
<feature type="compositionally biased region" description="Basic and acidic residues" evidence="1">
    <location>
        <begin position="35"/>
        <end position="83"/>
    </location>
</feature>
<dbReference type="STRING" id="1095630.A0A2J6SGV2"/>
<feature type="compositionally biased region" description="Basic and acidic residues" evidence="1">
    <location>
        <begin position="1"/>
        <end position="18"/>
    </location>
</feature>
<dbReference type="EMBL" id="KZ613914">
    <property type="protein sequence ID" value="PMD49993.1"/>
    <property type="molecule type" value="Genomic_DNA"/>
</dbReference>
<feature type="region of interest" description="Disordered" evidence="1">
    <location>
        <begin position="35"/>
        <end position="89"/>
    </location>
</feature>
<dbReference type="Proteomes" id="UP000235371">
    <property type="component" value="Unassembled WGS sequence"/>
</dbReference>
<organism evidence="2 3">
    <name type="scientific">Hyaloscypha bicolor E</name>
    <dbReference type="NCBI Taxonomy" id="1095630"/>
    <lineage>
        <taxon>Eukaryota</taxon>
        <taxon>Fungi</taxon>
        <taxon>Dikarya</taxon>
        <taxon>Ascomycota</taxon>
        <taxon>Pezizomycotina</taxon>
        <taxon>Leotiomycetes</taxon>
        <taxon>Helotiales</taxon>
        <taxon>Hyaloscyphaceae</taxon>
        <taxon>Hyaloscypha</taxon>
        <taxon>Hyaloscypha bicolor</taxon>
    </lineage>
</organism>
<dbReference type="AlphaFoldDB" id="A0A2J6SGV2"/>
<protein>
    <submittedName>
        <fullName evidence="2">Uncharacterized protein</fullName>
    </submittedName>
</protein>
<reference evidence="2 3" key="1">
    <citation type="submission" date="2016-04" db="EMBL/GenBank/DDBJ databases">
        <title>A degradative enzymes factory behind the ericoid mycorrhizal symbiosis.</title>
        <authorList>
            <consortium name="DOE Joint Genome Institute"/>
            <person name="Martino E."/>
            <person name="Morin E."/>
            <person name="Grelet G."/>
            <person name="Kuo A."/>
            <person name="Kohler A."/>
            <person name="Daghino S."/>
            <person name="Barry K."/>
            <person name="Choi C."/>
            <person name="Cichocki N."/>
            <person name="Clum A."/>
            <person name="Copeland A."/>
            <person name="Hainaut M."/>
            <person name="Haridas S."/>
            <person name="Labutti K."/>
            <person name="Lindquist E."/>
            <person name="Lipzen A."/>
            <person name="Khouja H.-R."/>
            <person name="Murat C."/>
            <person name="Ohm R."/>
            <person name="Olson A."/>
            <person name="Spatafora J."/>
            <person name="Veneault-Fourrey C."/>
            <person name="Henrissat B."/>
            <person name="Grigoriev I."/>
            <person name="Martin F."/>
            <person name="Perotto S."/>
        </authorList>
    </citation>
    <scope>NUCLEOTIDE SEQUENCE [LARGE SCALE GENOMIC DNA]</scope>
    <source>
        <strain evidence="2 3">E</strain>
    </source>
</reference>
<evidence type="ECO:0000313" key="3">
    <source>
        <dbReference type="Proteomes" id="UP000235371"/>
    </source>
</evidence>
<accession>A0A2J6SGV2</accession>
<dbReference type="GeneID" id="36579626"/>
<feature type="region of interest" description="Disordered" evidence="1">
    <location>
        <begin position="1"/>
        <end position="21"/>
    </location>
</feature>
<sequence>MDKPSVKDIVKRNVDRNPQKLRQIGLNYDIAHAKGGFDEGKAESKKKEEKEEPKVGEKGEGNREGIGDDKFAETATKLAKEIPSEESPSPWNAVAVIGLRVYSKDTQLTINLVKQNDSEEAALLDVDGISGAGATM</sequence>
<keyword evidence="3" id="KW-1185">Reference proteome</keyword>
<name>A0A2J6SGV2_9HELO</name>
<dbReference type="OrthoDB" id="5431234at2759"/>
<evidence type="ECO:0000256" key="1">
    <source>
        <dbReference type="SAM" id="MobiDB-lite"/>
    </source>
</evidence>